<dbReference type="EMBL" id="MSZS01000007">
    <property type="protein sequence ID" value="PKX90948.1"/>
    <property type="molecule type" value="Genomic_DNA"/>
</dbReference>
<comment type="caution">
    <text evidence="1">The sequence shown here is derived from an EMBL/GenBank/DDBJ whole genome shotgun (WGS) entry which is preliminary data.</text>
</comment>
<dbReference type="Proteomes" id="UP000234474">
    <property type="component" value="Unassembled WGS sequence"/>
</dbReference>
<dbReference type="RefSeq" id="XP_024679543.1">
    <property type="nucleotide sequence ID" value="XM_024821544.1"/>
</dbReference>
<dbReference type="VEuPathDB" id="FungiDB:P174DRAFT_278855"/>
<sequence length="54" mass="6213">MCGFSGFAAHLLSPGRYRLLRAGCMRRRITQGMCRSRKPSKWLCQGCRWPQLPS</sequence>
<name>A0A2I1BZZ3_ASPN1</name>
<proteinExistence type="predicted"/>
<dbReference type="AlphaFoldDB" id="A0A2I1BZZ3"/>
<reference evidence="2" key="1">
    <citation type="journal article" date="2018" name="Proc. Natl. Acad. Sci. U.S.A.">
        <title>Linking secondary metabolites to gene clusters through genome sequencing of six diverse Aspergillus species.</title>
        <authorList>
            <person name="Kaerboelling I."/>
            <person name="Vesth T.C."/>
            <person name="Frisvad J.C."/>
            <person name="Nybo J.L."/>
            <person name="Theobald S."/>
            <person name="Kuo A."/>
            <person name="Bowyer P."/>
            <person name="Matsuda Y."/>
            <person name="Mondo S."/>
            <person name="Lyhne E.K."/>
            <person name="Kogle M.E."/>
            <person name="Clum A."/>
            <person name="Lipzen A."/>
            <person name="Salamov A."/>
            <person name="Ngan C.Y."/>
            <person name="Daum C."/>
            <person name="Chiniquy J."/>
            <person name="Barry K."/>
            <person name="LaButti K."/>
            <person name="Haridas S."/>
            <person name="Simmons B.A."/>
            <person name="Magnuson J.K."/>
            <person name="Mortensen U.H."/>
            <person name="Larsen T.O."/>
            <person name="Grigoriev I.V."/>
            <person name="Baker S.E."/>
            <person name="Andersen M.R."/>
        </authorList>
    </citation>
    <scope>NUCLEOTIDE SEQUENCE [LARGE SCALE GENOMIC DNA]</scope>
    <source>
        <strain evidence="2">IBT 16806</strain>
    </source>
</reference>
<gene>
    <name evidence="1" type="ORF">P174DRAFT_278855</name>
</gene>
<protein>
    <submittedName>
        <fullName evidence="1">Uncharacterized protein</fullName>
    </submittedName>
</protein>
<dbReference type="GeneID" id="36528870"/>
<accession>A0A2I1BZZ3</accession>
<evidence type="ECO:0000313" key="1">
    <source>
        <dbReference type="EMBL" id="PKX90948.1"/>
    </source>
</evidence>
<keyword evidence="2" id="KW-1185">Reference proteome</keyword>
<evidence type="ECO:0000313" key="2">
    <source>
        <dbReference type="Proteomes" id="UP000234474"/>
    </source>
</evidence>
<organism evidence="1 2">
    <name type="scientific">Aspergillus novofumigatus (strain IBT 16806)</name>
    <dbReference type="NCBI Taxonomy" id="1392255"/>
    <lineage>
        <taxon>Eukaryota</taxon>
        <taxon>Fungi</taxon>
        <taxon>Dikarya</taxon>
        <taxon>Ascomycota</taxon>
        <taxon>Pezizomycotina</taxon>
        <taxon>Eurotiomycetes</taxon>
        <taxon>Eurotiomycetidae</taxon>
        <taxon>Eurotiales</taxon>
        <taxon>Aspergillaceae</taxon>
        <taxon>Aspergillus</taxon>
        <taxon>Aspergillus subgen. Fumigati</taxon>
    </lineage>
</organism>